<evidence type="ECO:0000256" key="10">
    <source>
        <dbReference type="ARBA" id="ARBA00048988"/>
    </source>
</evidence>
<keyword evidence="5 11" id="KW-0067">ATP-binding</keyword>
<evidence type="ECO:0000259" key="12">
    <source>
        <dbReference type="PROSITE" id="PS51198"/>
    </source>
</evidence>
<dbReference type="InterPro" id="IPR000212">
    <property type="entry name" value="DNA_helicase_UvrD/REP"/>
</dbReference>
<keyword evidence="4 11" id="KW-0347">Helicase</keyword>
<name>A0A1G2Q4R2_9BACT</name>
<dbReference type="AlphaFoldDB" id="A0A1G2Q4R2"/>
<comment type="catalytic activity">
    <reaction evidence="8">
        <text>Couples ATP hydrolysis with the unwinding of duplex DNA by translocating in the 3'-5' direction.</text>
        <dbReference type="EC" id="5.6.2.4"/>
    </reaction>
</comment>
<feature type="domain" description="UvrD-like helicase C-terminal" evidence="13">
    <location>
        <begin position="292"/>
        <end position="561"/>
    </location>
</feature>
<dbReference type="PROSITE" id="PS51217">
    <property type="entry name" value="UVRD_HELICASE_CTER"/>
    <property type="match status" value="1"/>
</dbReference>
<evidence type="ECO:0000256" key="4">
    <source>
        <dbReference type="ARBA" id="ARBA00022806"/>
    </source>
</evidence>
<comment type="similarity">
    <text evidence="1">Belongs to the helicase family. UvrD subfamily.</text>
</comment>
<dbReference type="EC" id="5.6.2.4" evidence="9"/>
<dbReference type="Gene3D" id="3.40.50.300">
    <property type="entry name" value="P-loop containing nucleotide triphosphate hydrolases"/>
    <property type="match status" value="2"/>
</dbReference>
<keyword evidence="7" id="KW-0413">Isomerase</keyword>
<evidence type="ECO:0000313" key="14">
    <source>
        <dbReference type="EMBL" id="OHA54832.1"/>
    </source>
</evidence>
<gene>
    <name evidence="14" type="ORF">A2226_00885</name>
</gene>
<dbReference type="Pfam" id="PF00580">
    <property type="entry name" value="UvrD-helicase"/>
    <property type="match status" value="1"/>
</dbReference>
<evidence type="ECO:0000313" key="15">
    <source>
        <dbReference type="Proteomes" id="UP000178936"/>
    </source>
</evidence>
<evidence type="ECO:0000256" key="3">
    <source>
        <dbReference type="ARBA" id="ARBA00022801"/>
    </source>
</evidence>
<accession>A0A1G2Q4R2</accession>
<dbReference type="InterPro" id="IPR014017">
    <property type="entry name" value="DNA_helicase_UvrD-like_C"/>
</dbReference>
<evidence type="ECO:0000256" key="7">
    <source>
        <dbReference type="ARBA" id="ARBA00023235"/>
    </source>
</evidence>
<protein>
    <recommendedName>
        <fullName evidence="9">DNA 3'-5' helicase</fullName>
        <ecNumber evidence="9">5.6.2.4</ecNumber>
    </recommendedName>
</protein>
<feature type="non-terminal residue" evidence="14">
    <location>
        <position position="561"/>
    </location>
</feature>
<keyword evidence="6" id="KW-0238">DNA-binding</keyword>
<dbReference type="Pfam" id="PF13361">
    <property type="entry name" value="UvrD_C"/>
    <property type="match status" value="1"/>
</dbReference>
<sequence length="561" mass="62682">MSNTEESLLKGLNELQRQAVTTRDGPVLVLAGAGSGKTKTLVHRLAYLISEAGIPPEQILAVTFTNQAAKEMRQRVQALIGRQLKGQSTVGTFHSVSARFLRREAAAVSYPSHYSIYDEDDQLSLIKEALKAQGIGLKLVSPKVVQASISRAKAELVTADSYLDWAERSPFSSLVAQIYQRYQALLQRDQAFDFDDLLMKMVEIWQANPSLLAAYQERFHYLLVDEYQDVNRAQYVWTKLLASARKNLCVVGDDWQSIYSWRGADFGNILRFHEDYPEATIIKLEQNYRSTKIIIEASNAVMAKAELKADKTLWTNNAVGELVKIVAVEDEVAEGTYVVNEVMKLSQGTPELDYEPIEDGLLPEVGTLRRYQGTGEELKDYAVLYRTNAQSRALEEACLKTGLPYQLIGGTRFYERKEIKDVLAYLRLIMNNFDGVSFRRAVVVSARGLGLVTIEAVLKYTSDHKISPLAAAQEINLSGERGRLLKEFASLINGLSKAVSQHSVAEMIDLVMEKSGLKQELIDGTPDGEARWQNVMELKTVAEERSPGKGQEALEQFLAEV</sequence>
<dbReference type="InterPro" id="IPR013986">
    <property type="entry name" value="DExx_box_DNA_helicase_dom_sf"/>
</dbReference>
<reference evidence="14 15" key="1">
    <citation type="journal article" date="2016" name="Nat. Commun.">
        <title>Thousands of microbial genomes shed light on interconnected biogeochemical processes in an aquifer system.</title>
        <authorList>
            <person name="Anantharaman K."/>
            <person name="Brown C.T."/>
            <person name="Hug L.A."/>
            <person name="Sharon I."/>
            <person name="Castelle C.J."/>
            <person name="Probst A.J."/>
            <person name="Thomas B.C."/>
            <person name="Singh A."/>
            <person name="Wilkins M.J."/>
            <person name="Karaoz U."/>
            <person name="Brodie E.L."/>
            <person name="Williams K.H."/>
            <person name="Hubbard S.S."/>
            <person name="Banfield J.F."/>
        </authorList>
    </citation>
    <scope>NUCLEOTIDE SEQUENCE [LARGE SCALE GENOMIC DNA]</scope>
</reference>
<dbReference type="PANTHER" id="PTHR11070">
    <property type="entry name" value="UVRD / RECB / PCRA DNA HELICASE FAMILY MEMBER"/>
    <property type="match status" value="1"/>
</dbReference>
<dbReference type="CDD" id="cd17932">
    <property type="entry name" value="DEXQc_UvrD"/>
    <property type="match status" value="1"/>
</dbReference>
<dbReference type="GO" id="GO:0005829">
    <property type="term" value="C:cytosol"/>
    <property type="evidence" value="ECO:0007669"/>
    <property type="project" value="TreeGrafter"/>
</dbReference>
<dbReference type="Proteomes" id="UP000178936">
    <property type="component" value="Unassembled WGS sequence"/>
</dbReference>
<dbReference type="InterPro" id="IPR014016">
    <property type="entry name" value="UvrD-like_ATP-bd"/>
</dbReference>
<dbReference type="Gene3D" id="1.10.486.10">
    <property type="entry name" value="PCRA, domain 4"/>
    <property type="match status" value="1"/>
</dbReference>
<evidence type="ECO:0000256" key="5">
    <source>
        <dbReference type="ARBA" id="ARBA00022840"/>
    </source>
</evidence>
<dbReference type="GO" id="GO:0005524">
    <property type="term" value="F:ATP binding"/>
    <property type="evidence" value="ECO:0007669"/>
    <property type="project" value="UniProtKB-UniRule"/>
</dbReference>
<keyword evidence="3 11" id="KW-0378">Hydrolase</keyword>
<dbReference type="Gene3D" id="1.10.10.160">
    <property type="match status" value="1"/>
</dbReference>
<evidence type="ECO:0000256" key="11">
    <source>
        <dbReference type="PROSITE-ProRule" id="PRU00560"/>
    </source>
</evidence>
<feature type="binding site" evidence="11">
    <location>
        <begin position="31"/>
        <end position="38"/>
    </location>
    <ligand>
        <name>ATP</name>
        <dbReference type="ChEBI" id="CHEBI:30616"/>
    </ligand>
</feature>
<dbReference type="InterPro" id="IPR027417">
    <property type="entry name" value="P-loop_NTPase"/>
</dbReference>
<proteinExistence type="inferred from homology"/>
<dbReference type="SUPFAM" id="SSF52540">
    <property type="entry name" value="P-loop containing nucleoside triphosphate hydrolases"/>
    <property type="match status" value="1"/>
</dbReference>
<evidence type="ECO:0000256" key="8">
    <source>
        <dbReference type="ARBA" id="ARBA00034617"/>
    </source>
</evidence>
<dbReference type="GO" id="GO:0043138">
    <property type="term" value="F:3'-5' DNA helicase activity"/>
    <property type="evidence" value="ECO:0007669"/>
    <property type="project" value="UniProtKB-EC"/>
</dbReference>
<evidence type="ECO:0000256" key="2">
    <source>
        <dbReference type="ARBA" id="ARBA00022741"/>
    </source>
</evidence>
<organism evidence="14 15">
    <name type="scientific">Candidatus Veblenbacteria bacterium RIFOXYA2_FULL_43_9</name>
    <dbReference type="NCBI Taxonomy" id="1802425"/>
    <lineage>
        <taxon>Bacteria</taxon>
        <taxon>Candidatus Vebleniibacteriota</taxon>
    </lineage>
</organism>
<dbReference type="EMBL" id="MHTB01000035">
    <property type="protein sequence ID" value="OHA54832.1"/>
    <property type="molecule type" value="Genomic_DNA"/>
</dbReference>
<evidence type="ECO:0000256" key="6">
    <source>
        <dbReference type="ARBA" id="ARBA00023125"/>
    </source>
</evidence>
<keyword evidence="2 11" id="KW-0547">Nucleotide-binding</keyword>
<dbReference type="PANTHER" id="PTHR11070:SF2">
    <property type="entry name" value="ATP-DEPENDENT DNA HELICASE SRS2"/>
    <property type="match status" value="1"/>
</dbReference>
<dbReference type="PROSITE" id="PS51198">
    <property type="entry name" value="UVRD_HELICASE_ATP_BIND"/>
    <property type="match status" value="1"/>
</dbReference>
<feature type="domain" description="UvrD-like helicase ATP-binding" evidence="12">
    <location>
        <begin position="10"/>
        <end position="291"/>
    </location>
</feature>
<dbReference type="GO" id="GO:0016787">
    <property type="term" value="F:hydrolase activity"/>
    <property type="evidence" value="ECO:0007669"/>
    <property type="project" value="UniProtKB-UniRule"/>
</dbReference>
<evidence type="ECO:0000256" key="1">
    <source>
        <dbReference type="ARBA" id="ARBA00009922"/>
    </source>
</evidence>
<comment type="catalytic activity">
    <reaction evidence="10">
        <text>ATP + H2O = ADP + phosphate + H(+)</text>
        <dbReference type="Rhea" id="RHEA:13065"/>
        <dbReference type="ChEBI" id="CHEBI:15377"/>
        <dbReference type="ChEBI" id="CHEBI:15378"/>
        <dbReference type="ChEBI" id="CHEBI:30616"/>
        <dbReference type="ChEBI" id="CHEBI:43474"/>
        <dbReference type="ChEBI" id="CHEBI:456216"/>
        <dbReference type="EC" id="5.6.2.4"/>
    </reaction>
</comment>
<evidence type="ECO:0000256" key="9">
    <source>
        <dbReference type="ARBA" id="ARBA00034808"/>
    </source>
</evidence>
<evidence type="ECO:0000259" key="13">
    <source>
        <dbReference type="PROSITE" id="PS51217"/>
    </source>
</evidence>
<dbReference type="GO" id="GO:0000725">
    <property type="term" value="P:recombinational repair"/>
    <property type="evidence" value="ECO:0007669"/>
    <property type="project" value="TreeGrafter"/>
</dbReference>
<dbReference type="GO" id="GO:0033202">
    <property type="term" value="C:DNA helicase complex"/>
    <property type="evidence" value="ECO:0007669"/>
    <property type="project" value="TreeGrafter"/>
</dbReference>
<comment type="caution">
    <text evidence="14">The sequence shown here is derived from an EMBL/GenBank/DDBJ whole genome shotgun (WGS) entry which is preliminary data.</text>
</comment>
<dbReference type="GO" id="GO:0003677">
    <property type="term" value="F:DNA binding"/>
    <property type="evidence" value="ECO:0007669"/>
    <property type="project" value="UniProtKB-KW"/>
</dbReference>